<name>A0A558GDI2_HALVO</name>
<proteinExistence type="predicted"/>
<evidence type="ECO:0000313" key="3">
    <source>
        <dbReference type="Proteomes" id="UP000320212"/>
    </source>
</evidence>
<dbReference type="KEGG" id="hale:G3A49_16160"/>
<evidence type="ECO:0008006" key="5">
    <source>
        <dbReference type="Google" id="ProtNLM"/>
    </source>
</evidence>
<accession>A0A558GDI2</accession>
<dbReference type="Proteomes" id="UP000465667">
    <property type="component" value="Chromosome"/>
</dbReference>
<dbReference type="Proteomes" id="UP000320212">
    <property type="component" value="Unassembled WGS sequence"/>
</dbReference>
<reference evidence="2 3" key="1">
    <citation type="submission" date="2019-07" db="EMBL/GenBank/DDBJ databases">
        <title>Draft genome sequence of Haloferax volcanii SS0101, isolated from salt farm in Samut Sakhon, Thailand.</title>
        <authorList>
            <person name="Wanthongcharoen S."/>
            <person name="Yamprayoonswat W."/>
            <person name="Ruangsuj P."/>
            <person name="Thongpramul N."/>
            <person name="Jumpathong W."/>
            <person name="Sittihan S."/>
            <person name="Kanjanavas P."/>
            <person name="Yasawong M."/>
        </authorList>
    </citation>
    <scope>NUCLEOTIDE SEQUENCE [LARGE SCALE GENOMIC DNA]</scope>
    <source>
        <strain evidence="2 3">SS0101</strain>
    </source>
</reference>
<organism evidence="2 3">
    <name type="scientific">Haloferax volcanii</name>
    <name type="common">Halobacterium volcanii</name>
    <dbReference type="NCBI Taxonomy" id="2246"/>
    <lineage>
        <taxon>Archaea</taxon>
        <taxon>Methanobacteriati</taxon>
        <taxon>Methanobacteriota</taxon>
        <taxon>Stenosarchaea group</taxon>
        <taxon>Halobacteria</taxon>
        <taxon>Halobacteriales</taxon>
        <taxon>Haloferacaceae</taxon>
        <taxon>Haloferax</taxon>
    </lineage>
</organism>
<dbReference type="EMBL" id="VMTR01000016">
    <property type="protein sequence ID" value="TVT95831.1"/>
    <property type="molecule type" value="Genomic_DNA"/>
</dbReference>
<reference evidence="1 4" key="2">
    <citation type="submission" date="2020-02" db="EMBL/GenBank/DDBJ databases">
        <title>Whole genome sequence of Haloferax alexandrinus pws1.</title>
        <authorList>
            <person name="Verma D.K."/>
            <person name="Gopal K."/>
            <person name="Prasad E.S."/>
        </authorList>
    </citation>
    <scope>NUCLEOTIDE SEQUENCE [LARGE SCALE GENOMIC DNA]</scope>
    <source>
        <strain evidence="1">Wsp1</strain>
        <strain evidence="4">wsp1</strain>
    </source>
</reference>
<accession>A0A6C0UVS2</accession>
<evidence type="ECO:0000313" key="4">
    <source>
        <dbReference type="Proteomes" id="UP000465667"/>
    </source>
</evidence>
<evidence type="ECO:0000313" key="2">
    <source>
        <dbReference type="EMBL" id="TVT95831.1"/>
    </source>
</evidence>
<dbReference type="AlphaFoldDB" id="A0A558GDI2"/>
<dbReference type="RefSeq" id="WP_144858502.1">
    <property type="nucleotide sequence ID" value="NZ_CP048738.1"/>
</dbReference>
<dbReference type="EMBL" id="CP048738">
    <property type="protein sequence ID" value="QIB79554.1"/>
    <property type="molecule type" value="Genomic_DNA"/>
</dbReference>
<sequence length="323" mass="35861">MTRLQQVLFELEGQYLGHPYFVTGNALFNAVARRVDAETRRSLRVSHGVFLPGEYGAYPEQHSKDGYAGKLGQSLPDVTSYEDLFVFRDPAQRWLLSSRPRDAHNAHDVQLHSDRVAFDGTCWFGRPSGQRNRRRSVSWYVHCYLHAAPGDDGVVPVAEGVLDGLQVGGARNYGFGELSLVDTQVVDLESLDYSRLEAAQSSDEACRIELMSPFVLDSEHPSGDSQDVPWWWRVDTGETNAAASTGLRRRETRLVDGEETYAIQTVDHGQVVRYVGDDPVETAMNGVLRVGTHSRFGFGEFRVRPAGEDRVPERSASAAGGET</sequence>
<evidence type="ECO:0000313" key="1">
    <source>
        <dbReference type="EMBL" id="QIB79554.1"/>
    </source>
</evidence>
<protein>
    <recommendedName>
        <fullName evidence="5">CRISPR system Cms protein Csm4</fullName>
    </recommendedName>
</protein>
<gene>
    <name evidence="2" type="ORF">FQA18_04355</name>
    <name evidence="1" type="ORF">G3A49_16160</name>
</gene>
<dbReference type="GeneID" id="44084975"/>